<accession>A0ABV5V4U3</accession>
<feature type="region of interest" description="Disordered" evidence="1">
    <location>
        <begin position="26"/>
        <end position="72"/>
    </location>
</feature>
<dbReference type="RefSeq" id="WP_141338838.1">
    <property type="nucleotide sequence ID" value="NZ_JBHMAX010000022.1"/>
</dbReference>
<sequence length="204" mass="21690">MMRRQAGLGAVLGLAAVLVLNGCSDELPEEADPVPAATTETPSPSESDPTTEAPVDDAETTSAPPELSVEEDEADIEETLQLYTVALSDAFNGDGSIEGIYPFSRDAAREKWVTEVMAAKAQELNFSGTMDVEALEVTVGGETAEAVACLDVSAVQAVDADGNSVITEDRLDRTLQDYVLERDDSAQLGWYVVEDTNRNEPCDG</sequence>
<dbReference type="Proteomes" id="UP001589613">
    <property type="component" value="Unassembled WGS sequence"/>
</dbReference>
<gene>
    <name evidence="2" type="ORF">ACFFN0_12250</name>
</gene>
<evidence type="ECO:0008006" key="4">
    <source>
        <dbReference type="Google" id="ProtNLM"/>
    </source>
</evidence>
<name>A0ABV5V4U3_9MICO</name>
<comment type="caution">
    <text evidence="2">The sequence shown here is derived from an EMBL/GenBank/DDBJ whole genome shotgun (WGS) entry which is preliminary data.</text>
</comment>
<protein>
    <recommendedName>
        <fullName evidence="4">Lipoprotein</fullName>
    </recommendedName>
</protein>
<reference evidence="2 3" key="1">
    <citation type="submission" date="2024-09" db="EMBL/GenBank/DDBJ databases">
        <authorList>
            <person name="Sun Q."/>
            <person name="Mori K."/>
        </authorList>
    </citation>
    <scope>NUCLEOTIDE SEQUENCE [LARGE SCALE GENOMIC DNA]</scope>
    <source>
        <strain evidence="2 3">JCM 12763</strain>
    </source>
</reference>
<feature type="compositionally biased region" description="Polar residues" evidence="1">
    <location>
        <begin position="38"/>
        <end position="50"/>
    </location>
</feature>
<organism evidence="2 3">
    <name type="scientific">Ornithinimicrobium kibberense</name>
    <dbReference type="NCBI Taxonomy" id="282060"/>
    <lineage>
        <taxon>Bacteria</taxon>
        <taxon>Bacillati</taxon>
        <taxon>Actinomycetota</taxon>
        <taxon>Actinomycetes</taxon>
        <taxon>Micrococcales</taxon>
        <taxon>Ornithinimicrobiaceae</taxon>
        <taxon>Ornithinimicrobium</taxon>
    </lineage>
</organism>
<evidence type="ECO:0000256" key="1">
    <source>
        <dbReference type="SAM" id="MobiDB-lite"/>
    </source>
</evidence>
<proteinExistence type="predicted"/>
<dbReference type="EMBL" id="JBHMAX010000022">
    <property type="protein sequence ID" value="MFB9732812.1"/>
    <property type="molecule type" value="Genomic_DNA"/>
</dbReference>
<keyword evidence="3" id="KW-1185">Reference proteome</keyword>
<evidence type="ECO:0000313" key="2">
    <source>
        <dbReference type="EMBL" id="MFB9732812.1"/>
    </source>
</evidence>
<evidence type="ECO:0000313" key="3">
    <source>
        <dbReference type="Proteomes" id="UP001589613"/>
    </source>
</evidence>